<evidence type="ECO:0000256" key="15">
    <source>
        <dbReference type="ARBA" id="ARBA00023136"/>
    </source>
</evidence>
<dbReference type="Proteomes" id="UP000199135">
    <property type="component" value="Unassembled WGS sequence"/>
</dbReference>
<dbReference type="InterPro" id="IPR004720">
    <property type="entry name" value="PTS_IIB_sorbose-sp"/>
</dbReference>
<keyword evidence="7" id="KW-0813">Transport</keyword>
<dbReference type="InterPro" id="IPR051471">
    <property type="entry name" value="Bacterial_PTS_sugar_comp"/>
</dbReference>
<dbReference type="EMBL" id="FOGP01000004">
    <property type="protein sequence ID" value="SER52859.1"/>
    <property type="molecule type" value="Genomic_DNA"/>
</dbReference>
<evidence type="ECO:0000313" key="24">
    <source>
        <dbReference type="Proteomes" id="UP000199135"/>
    </source>
</evidence>
<dbReference type="Proteomes" id="UP000199128">
    <property type="component" value="Unassembled WGS sequence"/>
</dbReference>
<dbReference type="InterPro" id="IPR036662">
    <property type="entry name" value="PTS_EIIA_man-typ_sf"/>
</dbReference>
<evidence type="ECO:0000256" key="4">
    <source>
        <dbReference type="ARBA" id="ARBA00011738"/>
    </source>
</evidence>
<accession>A0A1H9PYM4</accession>
<reference evidence="23 24" key="1">
    <citation type="submission" date="2016-10" db="EMBL/GenBank/DDBJ databases">
        <authorList>
            <person name="Varghese N."/>
            <person name="Submissions S."/>
        </authorList>
    </citation>
    <scope>NUCLEOTIDE SEQUENCE [LARGE SCALE GENOMIC DNA]</scope>
    <source>
        <strain evidence="23">KHGC19</strain>
        <strain evidence="21 24">WCP15</strain>
    </source>
</reference>
<dbReference type="GO" id="GO:0008982">
    <property type="term" value="F:protein-N(PI)-phosphohistidine-sugar phosphotransferase activity"/>
    <property type="evidence" value="ECO:0007669"/>
    <property type="project" value="InterPro"/>
</dbReference>
<dbReference type="PROSITE" id="PS51101">
    <property type="entry name" value="PTS_EIIB_TYPE_4"/>
    <property type="match status" value="1"/>
</dbReference>
<keyword evidence="9" id="KW-0963">Cytoplasm</keyword>
<comment type="subcellular location">
    <subcellularLocation>
        <location evidence="2">Cell membrane</location>
    </subcellularLocation>
    <subcellularLocation>
        <location evidence="3">Cytoplasm</location>
    </subcellularLocation>
</comment>
<feature type="domain" description="PTS EIIA type-4" evidence="19">
    <location>
        <begin position="1"/>
        <end position="122"/>
    </location>
</feature>
<dbReference type="GO" id="GO:0005886">
    <property type="term" value="C:plasma membrane"/>
    <property type="evidence" value="ECO:0007669"/>
    <property type="project" value="UniProtKB-SubCell"/>
</dbReference>
<name>A0A1H9PYM4_9ACTN</name>
<comment type="catalytic activity">
    <reaction evidence="1">
        <text>D-mannose(out) + N(pros)-phospho-L-histidyl-[protein] = D-mannose 6-phosphate(in) + L-histidyl-[protein]</text>
        <dbReference type="Rhea" id="RHEA:49232"/>
        <dbReference type="Rhea" id="RHEA-COMP:9745"/>
        <dbReference type="Rhea" id="RHEA-COMP:9746"/>
        <dbReference type="ChEBI" id="CHEBI:4208"/>
        <dbReference type="ChEBI" id="CHEBI:29979"/>
        <dbReference type="ChEBI" id="CHEBI:58735"/>
        <dbReference type="ChEBI" id="CHEBI:64837"/>
        <dbReference type="EC" id="2.7.1.191"/>
    </reaction>
</comment>
<dbReference type="InterPro" id="IPR033887">
    <property type="entry name" value="PTS_IIA_man"/>
</dbReference>
<evidence type="ECO:0000256" key="17">
    <source>
        <dbReference type="ARBA" id="ARBA00030229"/>
    </source>
</evidence>
<keyword evidence="11" id="KW-0762">Sugar transport</keyword>
<proteinExistence type="predicted"/>
<evidence type="ECO:0000256" key="10">
    <source>
        <dbReference type="ARBA" id="ARBA00022553"/>
    </source>
</evidence>
<dbReference type="Pfam" id="PF03610">
    <property type="entry name" value="EIIA-man"/>
    <property type="match status" value="1"/>
</dbReference>
<evidence type="ECO:0000256" key="9">
    <source>
        <dbReference type="ARBA" id="ARBA00022490"/>
    </source>
</evidence>
<dbReference type="SUPFAM" id="SSF52728">
    <property type="entry name" value="PTS IIb component"/>
    <property type="match status" value="1"/>
</dbReference>
<evidence type="ECO:0000256" key="6">
    <source>
        <dbReference type="ARBA" id="ARBA00021685"/>
    </source>
</evidence>
<evidence type="ECO:0000256" key="7">
    <source>
        <dbReference type="ARBA" id="ARBA00022448"/>
    </source>
</evidence>
<gene>
    <name evidence="22" type="ORF">SAMN05216446_1165</name>
    <name evidence="21" type="ORF">SAMN05216447_10341</name>
</gene>
<dbReference type="InterPro" id="IPR004701">
    <property type="entry name" value="PTS_EIIA_man-typ"/>
</dbReference>
<evidence type="ECO:0000259" key="20">
    <source>
        <dbReference type="PROSITE" id="PS51101"/>
    </source>
</evidence>
<dbReference type="PANTHER" id="PTHR33799">
    <property type="entry name" value="PTS PERMEASE-RELATED-RELATED"/>
    <property type="match status" value="1"/>
</dbReference>
<evidence type="ECO:0000256" key="13">
    <source>
        <dbReference type="ARBA" id="ARBA00022683"/>
    </source>
</evidence>
<keyword evidence="8" id="KW-1003">Cell membrane</keyword>
<comment type="function">
    <text evidence="16">The phosphoenolpyruvate-dependent sugar phosphotransferase system (sugar PTS), a major carbohydrate active transport system, catalyzes the phosphorylation of incoming sugar substrates concomitantly with their translocation across the cell membrane. The enzyme II ManXYZ PTS system is involved in mannose transport.</text>
</comment>
<feature type="domain" description="PTS EIIB type-4" evidence="20">
    <location>
        <begin position="149"/>
        <end position="308"/>
    </location>
</feature>
<protein>
    <recommendedName>
        <fullName evidence="6">PTS system mannose-specific EIIAB component</fullName>
        <ecNumber evidence="5">2.7.1.191</ecNumber>
    </recommendedName>
    <alternativeName>
        <fullName evidence="18">EIIAB-Man</fullName>
    </alternativeName>
    <alternativeName>
        <fullName evidence="17">EIII-Man</fullName>
    </alternativeName>
</protein>
<dbReference type="GO" id="GO:0005737">
    <property type="term" value="C:cytoplasm"/>
    <property type="evidence" value="ECO:0007669"/>
    <property type="project" value="UniProtKB-SubCell"/>
</dbReference>
<dbReference type="SUPFAM" id="SSF53062">
    <property type="entry name" value="PTS system fructose IIA component-like"/>
    <property type="match status" value="1"/>
</dbReference>
<evidence type="ECO:0000256" key="8">
    <source>
        <dbReference type="ARBA" id="ARBA00022475"/>
    </source>
</evidence>
<dbReference type="GO" id="GO:0016301">
    <property type="term" value="F:kinase activity"/>
    <property type="evidence" value="ECO:0007669"/>
    <property type="project" value="UniProtKB-KW"/>
</dbReference>
<evidence type="ECO:0000313" key="22">
    <source>
        <dbReference type="EMBL" id="SER52859.1"/>
    </source>
</evidence>
<evidence type="ECO:0000259" key="19">
    <source>
        <dbReference type="PROSITE" id="PS51096"/>
    </source>
</evidence>
<evidence type="ECO:0000256" key="5">
    <source>
        <dbReference type="ARBA" id="ARBA00011929"/>
    </source>
</evidence>
<keyword evidence="15" id="KW-0472">Membrane</keyword>
<dbReference type="Gene3D" id="3.40.35.10">
    <property type="entry name" value="Phosphotransferase system, sorbose subfamily IIB component"/>
    <property type="match status" value="1"/>
</dbReference>
<keyword evidence="13" id="KW-0598">Phosphotransferase system</keyword>
<evidence type="ECO:0000313" key="21">
    <source>
        <dbReference type="EMBL" id="SEH47158.1"/>
    </source>
</evidence>
<keyword evidence="10" id="KW-0597">Phosphoprotein</keyword>
<keyword evidence="14" id="KW-0418">Kinase</keyword>
<dbReference type="AlphaFoldDB" id="A0A1H9PYM4"/>
<evidence type="ECO:0000256" key="1">
    <source>
        <dbReference type="ARBA" id="ARBA00000514"/>
    </source>
</evidence>
<evidence type="ECO:0000256" key="18">
    <source>
        <dbReference type="ARBA" id="ARBA00032197"/>
    </source>
</evidence>
<evidence type="ECO:0000256" key="3">
    <source>
        <dbReference type="ARBA" id="ARBA00004496"/>
    </source>
</evidence>
<evidence type="ECO:0000256" key="14">
    <source>
        <dbReference type="ARBA" id="ARBA00022777"/>
    </source>
</evidence>
<evidence type="ECO:0000256" key="2">
    <source>
        <dbReference type="ARBA" id="ARBA00004236"/>
    </source>
</evidence>
<dbReference type="Gene3D" id="3.40.50.510">
    <property type="entry name" value="Phosphotransferase system, mannose-type IIA component"/>
    <property type="match status" value="1"/>
</dbReference>
<dbReference type="RefSeq" id="WP_090991440.1">
    <property type="nucleotide sequence ID" value="NZ_FNWT01000003.1"/>
</dbReference>
<dbReference type="Pfam" id="PF03830">
    <property type="entry name" value="PTSIIB_sorb"/>
    <property type="match status" value="1"/>
</dbReference>
<dbReference type="PANTHER" id="PTHR33799:SF1">
    <property type="entry name" value="PTS SYSTEM MANNOSE-SPECIFIC EIIAB COMPONENT-RELATED"/>
    <property type="match status" value="1"/>
</dbReference>
<sequence>MNQIILASHGGLAEGALDTVRMVVGEVSNAHAVTLERDDREPITAKVKRLIATFDQGDTVYVLTDMLGSSVNNAMVEYAATRSGLTVIAGMNMPLVLALVLSSKPLSAGKLRATLADARSAIVDCTSPGDACEPVPTTTPAAPVPTTGKRSQIALVRLDYRLLHGQVVFSWVGKTGANRIIVVDGASAHDEVKKRALKLAKPANVRLNVFDVECALSKMKKLEMLGEKVMFIFGNTHELLEFSERHAFPEVNYGATANKDGAVQYGGKDGSVFLDASEQADTKELLGLGTKIFVQQTPTYKRVELESL</sequence>
<dbReference type="InterPro" id="IPR036667">
    <property type="entry name" value="PTS_IIB_sorbose-sp_sf"/>
</dbReference>
<dbReference type="GO" id="GO:0009401">
    <property type="term" value="P:phosphoenolpyruvate-dependent sugar phosphotransferase system"/>
    <property type="evidence" value="ECO:0007669"/>
    <property type="project" value="UniProtKB-KW"/>
</dbReference>
<reference evidence="22" key="2">
    <citation type="submission" date="2016-10" db="EMBL/GenBank/DDBJ databases">
        <authorList>
            <person name="de Groot N.N."/>
        </authorList>
    </citation>
    <scope>NUCLEOTIDE SEQUENCE [LARGE SCALE GENOMIC DNA]</scope>
    <source>
        <strain evidence="22">KHGC19</strain>
    </source>
</reference>
<keyword evidence="24" id="KW-1185">Reference proteome</keyword>
<evidence type="ECO:0000256" key="11">
    <source>
        <dbReference type="ARBA" id="ARBA00022597"/>
    </source>
</evidence>
<comment type="subunit">
    <text evidence="4">Homodimer.</text>
</comment>
<dbReference type="CDD" id="cd00006">
    <property type="entry name" value="PTS_IIA_man"/>
    <property type="match status" value="1"/>
</dbReference>
<organism evidence="22 23">
    <name type="scientific">Parafannyhessea umbonata</name>
    <dbReference type="NCBI Taxonomy" id="604330"/>
    <lineage>
        <taxon>Bacteria</taxon>
        <taxon>Bacillati</taxon>
        <taxon>Actinomycetota</taxon>
        <taxon>Coriobacteriia</taxon>
        <taxon>Coriobacteriales</taxon>
        <taxon>Atopobiaceae</taxon>
        <taxon>Parafannyhessea</taxon>
    </lineage>
</organism>
<evidence type="ECO:0000256" key="12">
    <source>
        <dbReference type="ARBA" id="ARBA00022679"/>
    </source>
</evidence>
<keyword evidence="12 22" id="KW-0808">Transferase</keyword>
<dbReference type="EC" id="2.7.1.191" evidence="5"/>
<dbReference type="PROSITE" id="PS51096">
    <property type="entry name" value="PTS_EIIA_TYPE_4"/>
    <property type="match status" value="1"/>
</dbReference>
<evidence type="ECO:0000256" key="16">
    <source>
        <dbReference type="ARBA" id="ARBA00023757"/>
    </source>
</evidence>
<dbReference type="EMBL" id="FNWT01000003">
    <property type="protein sequence ID" value="SEH47158.1"/>
    <property type="molecule type" value="Genomic_DNA"/>
</dbReference>
<evidence type="ECO:0000313" key="23">
    <source>
        <dbReference type="Proteomes" id="UP000199128"/>
    </source>
</evidence>